<organism evidence="2 3">
    <name type="scientific">Calidifontibacillus erzurumensis</name>
    <dbReference type="NCBI Taxonomy" id="2741433"/>
    <lineage>
        <taxon>Bacteria</taxon>
        <taxon>Bacillati</taxon>
        <taxon>Bacillota</taxon>
        <taxon>Bacilli</taxon>
        <taxon>Bacillales</taxon>
        <taxon>Bacillaceae</taxon>
        <taxon>Calidifontibacillus/Schinkia group</taxon>
        <taxon>Calidifontibacillus</taxon>
    </lineage>
</organism>
<dbReference type="RefSeq" id="WP_173730864.1">
    <property type="nucleotide sequence ID" value="NZ_JABTTE010000008.1"/>
</dbReference>
<feature type="domain" description="Hemerythrin-like" evidence="1">
    <location>
        <begin position="13"/>
        <end position="151"/>
    </location>
</feature>
<proteinExistence type="predicted"/>
<accession>A0A8J8GEF5</accession>
<dbReference type="InterPro" id="IPR012312">
    <property type="entry name" value="Hemerythrin-like"/>
</dbReference>
<dbReference type="EMBL" id="JABTTE010000008">
    <property type="protein sequence ID" value="NSL51656.1"/>
    <property type="molecule type" value="Genomic_DNA"/>
</dbReference>
<dbReference type="Gene3D" id="1.20.120.520">
    <property type="entry name" value="nmb1532 protein domain like"/>
    <property type="match status" value="1"/>
</dbReference>
<gene>
    <name evidence="2" type="ORF">HR057_07720</name>
</gene>
<keyword evidence="3" id="KW-1185">Reference proteome</keyword>
<evidence type="ECO:0000313" key="2">
    <source>
        <dbReference type="EMBL" id="NSL51656.1"/>
    </source>
</evidence>
<name>A0A8J8GEF5_9BACI</name>
<sequence length="172" mass="20506">MDERKEKRFSQPLYQLKNTHELLLGQIGKISQLVSELQQTSLGQEVDEKWYRLYKLAVLFLAQLKIQLFKEEEFLFPLMEQYCNDDDNILLVMDYEHKTVHQKVSQFIETFEKRKKPLNPIEAYSLLSCLELAHTTIVDHIQKEEKLLFPVIEKYLVENEKVQLTEKLAVFE</sequence>
<evidence type="ECO:0000313" key="3">
    <source>
        <dbReference type="Proteomes" id="UP000625804"/>
    </source>
</evidence>
<protein>
    <submittedName>
        <fullName evidence="2">Hemerythrin domain-containing protein</fullName>
    </submittedName>
</protein>
<reference evidence="2" key="1">
    <citation type="submission" date="2020-06" db="EMBL/GenBank/DDBJ databases">
        <title>A novel thermopfilic bacterium from Erzurum, Turkey.</title>
        <authorList>
            <person name="Adiguzel A."/>
            <person name="Ay H."/>
            <person name="Baltaci M.O."/>
        </authorList>
    </citation>
    <scope>NUCLEOTIDE SEQUENCE</scope>
    <source>
        <strain evidence="2">P2</strain>
    </source>
</reference>
<dbReference type="AlphaFoldDB" id="A0A8J8GEF5"/>
<evidence type="ECO:0000259" key="1">
    <source>
        <dbReference type="Pfam" id="PF01814"/>
    </source>
</evidence>
<dbReference type="Proteomes" id="UP000625804">
    <property type="component" value="Unassembled WGS sequence"/>
</dbReference>
<dbReference type="Pfam" id="PF01814">
    <property type="entry name" value="Hemerythrin"/>
    <property type="match status" value="1"/>
</dbReference>
<comment type="caution">
    <text evidence="2">The sequence shown here is derived from an EMBL/GenBank/DDBJ whole genome shotgun (WGS) entry which is preliminary data.</text>
</comment>